<dbReference type="RefSeq" id="WP_324778747.1">
    <property type="nucleotide sequence ID" value="NZ_CP141769.1"/>
</dbReference>
<dbReference type="EMBL" id="CP141769">
    <property type="protein sequence ID" value="WRS38147.1"/>
    <property type="molecule type" value="Genomic_DNA"/>
</dbReference>
<sequence length="132" mass="14667">MATFTIETTYRLPVFRQRSYEADTLAAACRLAIEDDDWSDQKEDYESSGETYVTGVWPGDTQPYSVPPLAIPAQFGESLQRKSEHFEVLLGLLKVFAHAPEGGPADAQYWRERADAAIAKAEAILADARDPD</sequence>
<dbReference type="Proteomes" id="UP001334732">
    <property type="component" value="Chromosome"/>
</dbReference>
<evidence type="ECO:0000313" key="1">
    <source>
        <dbReference type="EMBL" id="WRS38147.1"/>
    </source>
</evidence>
<gene>
    <name evidence="1" type="ORF">VA613_08980</name>
</gene>
<proteinExistence type="predicted"/>
<evidence type="ECO:0000313" key="2">
    <source>
        <dbReference type="Proteomes" id="UP001334732"/>
    </source>
</evidence>
<protein>
    <submittedName>
        <fullName evidence="1">Uncharacterized protein</fullName>
    </submittedName>
</protein>
<organism evidence="1 2">
    <name type="scientific">Thiobacillus sedimenti</name>
    <dbReference type="NCBI Taxonomy" id="3110231"/>
    <lineage>
        <taxon>Bacteria</taxon>
        <taxon>Pseudomonadati</taxon>
        <taxon>Pseudomonadota</taxon>
        <taxon>Betaproteobacteria</taxon>
        <taxon>Nitrosomonadales</taxon>
        <taxon>Thiobacillaceae</taxon>
        <taxon>Thiobacillus</taxon>
    </lineage>
</organism>
<reference evidence="1 2" key="1">
    <citation type="submission" date="2023-12" db="EMBL/GenBank/DDBJ databases">
        <title>Thiobacillus sedimentum sp. nov., a chemolithoautotrophic sulfur-oxidizing bacterium isolated from freshwater sediment.</title>
        <authorList>
            <person name="Luo J."/>
            <person name="Dai C."/>
        </authorList>
    </citation>
    <scope>NUCLEOTIDE SEQUENCE [LARGE SCALE GENOMIC DNA]</scope>
    <source>
        <strain evidence="1 2">SCUT-2</strain>
    </source>
</reference>
<keyword evidence="2" id="KW-1185">Reference proteome</keyword>
<name>A0ABZ1CFJ8_9PROT</name>
<accession>A0ABZ1CFJ8</accession>